<proteinExistence type="predicted"/>
<keyword evidence="1" id="KW-1185">Reference proteome</keyword>
<dbReference type="Proteomes" id="UP000887575">
    <property type="component" value="Unassembled WGS sequence"/>
</dbReference>
<organism evidence="1 2">
    <name type="scientific">Mesorhabditis belari</name>
    <dbReference type="NCBI Taxonomy" id="2138241"/>
    <lineage>
        <taxon>Eukaryota</taxon>
        <taxon>Metazoa</taxon>
        <taxon>Ecdysozoa</taxon>
        <taxon>Nematoda</taxon>
        <taxon>Chromadorea</taxon>
        <taxon>Rhabditida</taxon>
        <taxon>Rhabditina</taxon>
        <taxon>Rhabditomorpha</taxon>
        <taxon>Rhabditoidea</taxon>
        <taxon>Rhabditidae</taxon>
        <taxon>Mesorhabditinae</taxon>
        <taxon>Mesorhabditis</taxon>
    </lineage>
</organism>
<reference evidence="2" key="1">
    <citation type="submission" date="2024-02" db="UniProtKB">
        <authorList>
            <consortium name="WormBaseParasite"/>
        </authorList>
    </citation>
    <scope>IDENTIFICATION</scope>
</reference>
<dbReference type="AlphaFoldDB" id="A0AAF3EBR4"/>
<protein>
    <submittedName>
        <fullName evidence="2">Uncharacterized protein</fullName>
    </submittedName>
</protein>
<dbReference type="Gene3D" id="1.25.40.10">
    <property type="entry name" value="Tetratricopeptide repeat domain"/>
    <property type="match status" value="1"/>
</dbReference>
<evidence type="ECO:0000313" key="1">
    <source>
        <dbReference type="Proteomes" id="UP000887575"/>
    </source>
</evidence>
<evidence type="ECO:0000313" key="2">
    <source>
        <dbReference type="WBParaSite" id="MBELARI_LOCUS11388"/>
    </source>
</evidence>
<dbReference type="WBParaSite" id="MBELARI_LOCUS11388">
    <property type="protein sequence ID" value="MBELARI_LOCUS11388"/>
    <property type="gene ID" value="MBELARI_LOCUS11388"/>
</dbReference>
<name>A0AAF3EBR4_9BILA</name>
<dbReference type="InterPro" id="IPR011990">
    <property type="entry name" value="TPR-like_helical_dom_sf"/>
</dbReference>
<sequence>MFKSCTTILEESLRQLREFLKLDTDHKKCKDFYKGVKMHEDLNKLMSKQFYLQIFEINEKQMNEKRMVGE</sequence>
<accession>A0AAF3EBR4</accession>